<dbReference type="RefSeq" id="WP_413281339.1">
    <property type="nucleotide sequence ID" value="NZ_JBHFNT010000289.1"/>
</dbReference>
<comment type="caution">
    <text evidence="4">The sequence shown here is derived from an EMBL/GenBank/DDBJ whole genome shotgun (WGS) entry which is preliminary data.</text>
</comment>
<evidence type="ECO:0000256" key="2">
    <source>
        <dbReference type="ARBA" id="ARBA00035108"/>
    </source>
</evidence>
<name>A0ABV4WVA3_9CYAN</name>
<dbReference type="PANTHER" id="PTHR36852:SF1">
    <property type="entry name" value="PROTEIN GVPL 2"/>
    <property type="match status" value="1"/>
</dbReference>
<dbReference type="EMBL" id="JBHFNT010000289">
    <property type="protein sequence ID" value="MFB2839050.1"/>
    <property type="molecule type" value="Genomic_DNA"/>
</dbReference>
<dbReference type="InterPro" id="IPR009430">
    <property type="entry name" value="GvpL/GvpF"/>
</dbReference>
<protein>
    <submittedName>
        <fullName evidence="4">GvpL/GvpF family gas vesicle protein</fullName>
    </submittedName>
</protein>
<dbReference type="PANTHER" id="PTHR36852">
    <property type="entry name" value="PROTEIN GVPL 2"/>
    <property type="match status" value="1"/>
</dbReference>
<organism evidence="4 5">
    <name type="scientific">Floridaenema evergladense BLCC-F167</name>
    <dbReference type="NCBI Taxonomy" id="3153639"/>
    <lineage>
        <taxon>Bacteria</taxon>
        <taxon>Bacillati</taxon>
        <taxon>Cyanobacteriota</taxon>
        <taxon>Cyanophyceae</taxon>
        <taxon>Oscillatoriophycideae</taxon>
        <taxon>Aerosakkonematales</taxon>
        <taxon>Aerosakkonemataceae</taxon>
        <taxon>Floridanema</taxon>
        <taxon>Floridanema evergladense</taxon>
    </lineage>
</organism>
<evidence type="ECO:0000313" key="4">
    <source>
        <dbReference type="EMBL" id="MFB2839050.1"/>
    </source>
</evidence>
<dbReference type="Proteomes" id="UP001576780">
    <property type="component" value="Unassembled WGS sequence"/>
</dbReference>
<reference evidence="4 5" key="1">
    <citation type="submission" date="2024-09" db="EMBL/GenBank/DDBJ databases">
        <title>Floridaenema gen nov. (Aerosakkonemataceae, Aerosakkonematales ord. nov., Cyanobacteria) from benthic tropical and subtropical fresh waters, with the description of four new species.</title>
        <authorList>
            <person name="Moretto J.A."/>
            <person name="Berthold D.E."/>
            <person name="Lefler F.W."/>
            <person name="Huang I.-S."/>
            <person name="Laughinghouse H. IV."/>
        </authorList>
    </citation>
    <scope>NUCLEOTIDE SEQUENCE [LARGE SCALE GENOMIC DNA]</scope>
    <source>
        <strain evidence="4 5">BLCC-F167</strain>
    </source>
</reference>
<evidence type="ECO:0000256" key="1">
    <source>
        <dbReference type="ARBA" id="ARBA00022987"/>
    </source>
</evidence>
<proteinExistence type="inferred from homology"/>
<comment type="subcellular location">
    <subcellularLocation>
        <location evidence="2">Gas vesicle</location>
    </subcellularLocation>
</comment>
<evidence type="ECO:0000313" key="5">
    <source>
        <dbReference type="Proteomes" id="UP001576780"/>
    </source>
</evidence>
<keyword evidence="1" id="KW-0304">Gas vesicle</keyword>
<gene>
    <name evidence="4" type="ORF">ACE1CA_31550</name>
</gene>
<dbReference type="Pfam" id="PF06386">
    <property type="entry name" value="GvpL_GvpF"/>
    <property type="match status" value="1"/>
</dbReference>
<evidence type="ECO:0000256" key="3">
    <source>
        <dbReference type="ARBA" id="ARBA00035643"/>
    </source>
</evidence>
<sequence>MDFGLYLYGIFPEVLPAEVALEGMDKQPVHSALIEGFSFLYSVAKQEKYLASRRNLICHEKVLEEVMNEGFRTLLPLRFGMVVKTWETVTEQLTKPYQDKLKNLFAKLAGRREVSVKIFWDGNSELQALLSVNQELKQKRDAMSGKNLSMEEVIDIGQMIENGLSVRKQEVIQAFRDELNSLALEVVENDPMTEGMIYNAAYLIPWNGEAEFSDRVEAIDQKFADRLRIRYNNLTAPYTFAQLV</sequence>
<keyword evidence="5" id="KW-1185">Reference proteome</keyword>
<comment type="similarity">
    <text evidence="3">Belongs to the gas vesicle GvpF/GvpL family.</text>
</comment>
<accession>A0ABV4WVA3</accession>